<comment type="caution">
    <text evidence="7">The sequence shown here is derived from an EMBL/GenBank/DDBJ whole genome shotgun (WGS) entry which is preliminary data.</text>
</comment>
<keyword evidence="4 6" id="KW-0472">Membrane</keyword>
<evidence type="ECO:0000256" key="6">
    <source>
        <dbReference type="SAM" id="Phobius"/>
    </source>
</evidence>
<comment type="subcellular location">
    <subcellularLocation>
        <location evidence="1">Membrane</location>
        <topology evidence="1">Single-pass membrane protein</topology>
    </subcellularLocation>
</comment>
<feature type="region of interest" description="Disordered" evidence="5">
    <location>
        <begin position="298"/>
        <end position="325"/>
    </location>
</feature>
<accession>A0A9W8NFW7</accession>
<evidence type="ECO:0000313" key="7">
    <source>
        <dbReference type="EMBL" id="KAJ3574875.1"/>
    </source>
</evidence>
<reference evidence="7" key="1">
    <citation type="submission" date="2022-07" db="EMBL/GenBank/DDBJ databases">
        <title>Genome Sequence of Xylaria arbuscula.</title>
        <authorList>
            <person name="Buettner E."/>
        </authorList>
    </citation>
    <scope>NUCLEOTIDE SEQUENCE</scope>
    <source>
        <strain evidence="7">VT107</strain>
    </source>
</reference>
<name>A0A9W8NFW7_9PEZI</name>
<keyword evidence="8" id="KW-1185">Reference proteome</keyword>
<protein>
    <submittedName>
        <fullName evidence="7">Uncharacterized protein</fullName>
    </submittedName>
</protein>
<keyword evidence="3 6" id="KW-1133">Transmembrane helix</keyword>
<dbReference type="AlphaFoldDB" id="A0A9W8NFW7"/>
<evidence type="ECO:0000256" key="3">
    <source>
        <dbReference type="ARBA" id="ARBA00022989"/>
    </source>
</evidence>
<evidence type="ECO:0000256" key="5">
    <source>
        <dbReference type="SAM" id="MobiDB-lite"/>
    </source>
</evidence>
<dbReference type="PANTHER" id="PTHR15549">
    <property type="entry name" value="PAIRED IMMUNOGLOBULIN-LIKE TYPE 2 RECEPTOR"/>
    <property type="match status" value="1"/>
</dbReference>
<dbReference type="VEuPathDB" id="FungiDB:F4678DRAFT_310512"/>
<feature type="region of interest" description="Disordered" evidence="5">
    <location>
        <begin position="181"/>
        <end position="227"/>
    </location>
</feature>
<gene>
    <name evidence="7" type="ORF">NPX13_g4220</name>
</gene>
<evidence type="ECO:0000256" key="4">
    <source>
        <dbReference type="ARBA" id="ARBA00023136"/>
    </source>
</evidence>
<evidence type="ECO:0000256" key="1">
    <source>
        <dbReference type="ARBA" id="ARBA00004167"/>
    </source>
</evidence>
<dbReference type="Proteomes" id="UP001148614">
    <property type="component" value="Unassembled WGS sequence"/>
</dbReference>
<keyword evidence="2 6" id="KW-0812">Transmembrane</keyword>
<proteinExistence type="predicted"/>
<dbReference type="GO" id="GO:0016020">
    <property type="term" value="C:membrane"/>
    <property type="evidence" value="ECO:0007669"/>
    <property type="project" value="UniProtKB-SubCell"/>
</dbReference>
<dbReference type="GO" id="GO:0071944">
    <property type="term" value="C:cell periphery"/>
    <property type="evidence" value="ECO:0007669"/>
    <property type="project" value="UniProtKB-ARBA"/>
</dbReference>
<evidence type="ECO:0000313" key="8">
    <source>
        <dbReference type="Proteomes" id="UP001148614"/>
    </source>
</evidence>
<dbReference type="InterPro" id="IPR051694">
    <property type="entry name" value="Immunoregulatory_rcpt-like"/>
</dbReference>
<evidence type="ECO:0000256" key="2">
    <source>
        <dbReference type="ARBA" id="ARBA00022692"/>
    </source>
</evidence>
<sequence>MATAYPAITTGGAVTSFVPLTTAFTPSAKCSRYFRLNGPSLVAFDPGYGLDIDPSVRCVPNAVTTWWEQGRLGNSDEEHTAVSLGPLTCPYEWSTVVSSVENESSTLAMCCPSGYYLGNGIPGSVIGDCLSTVSQGMVLTYASTAEMAQDEWHTETTTLTRSSTVGAIAIVGWNIELPTSTSSTTDTTSTLESIPVSSSSPHPSSSSPSLSSSPSHSSSQSSSSSKSHQINQGAIIGIGVGVGLGVGGIALVLAIVCLMRRRKKKNMVALHQPRQNYGTATTQQTLGHKHELYGQQMEPHELPGEFQSLPQREFRRPLPPMELSE</sequence>
<organism evidence="7 8">
    <name type="scientific">Xylaria arbuscula</name>
    <dbReference type="NCBI Taxonomy" id="114810"/>
    <lineage>
        <taxon>Eukaryota</taxon>
        <taxon>Fungi</taxon>
        <taxon>Dikarya</taxon>
        <taxon>Ascomycota</taxon>
        <taxon>Pezizomycotina</taxon>
        <taxon>Sordariomycetes</taxon>
        <taxon>Xylariomycetidae</taxon>
        <taxon>Xylariales</taxon>
        <taxon>Xylariaceae</taxon>
        <taxon>Xylaria</taxon>
    </lineage>
</organism>
<dbReference type="EMBL" id="JANPWZ010000581">
    <property type="protein sequence ID" value="KAJ3574875.1"/>
    <property type="molecule type" value="Genomic_DNA"/>
</dbReference>
<feature type="transmembrane region" description="Helical" evidence="6">
    <location>
        <begin position="234"/>
        <end position="258"/>
    </location>
</feature>